<dbReference type="FunFam" id="3.40.640.10:FF:000010">
    <property type="entry name" value="Phosphoserine aminotransferase"/>
    <property type="match status" value="1"/>
</dbReference>
<evidence type="ECO:0000256" key="3">
    <source>
        <dbReference type="ARBA" id="ARBA00006904"/>
    </source>
</evidence>
<dbReference type="GO" id="GO:0006564">
    <property type="term" value="P:L-serine biosynthetic process"/>
    <property type="evidence" value="ECO:0007669"/>
    <property type="project" value="UniProtKB-UniRule"/>
</dbReference>
<feature type="domain" description="Aminotransferase class V" evidence="13">
    <location>
        <begin position="8"/>
        <end position="350"/>
    </location>
</feature>
<dbReference type="PANTHER" id="PTHR43247:SF1">
    <property type="entry name" value="PHOSPHOSERINE AMINOTRANSFERASE"/>
    <property type="match status" value="1"/>
</dbReference>
<evidence type="ECO:0000256" key="12">
    <source>
        <dbReference type="HAMAP-Rule" id="MF_00160"/>
    </source>
</evidence>
<feature type="binding site" evidence="12">
    <location>
        <position position="175"/>
    </location>
    <ligand>
        <name>pyridoxal 5'-phosphate</name>
        <dbReference type="ChEBI" id="CHEBI:597326"/>
    </ligand>
</feature>
<comment type="pathway">
    <text evidence="2 12">Amino-acid biosynthesis; L-serine biosynthesis; L-serine from 3-phospho-D-glycerate: step 2/3.</text>
</comment>
<evidence type="ECO:0000256" key="10">
    <source>
        <dbReference type="ARBA" id="ARBA00047630"/>
    </source>
</evidence>
<evidence type="ECO:0000256" key="5">
    <source>
        <dbReference type="ARBA" id="ARBA00022605"/>
    </source>
</evidence>
<evidence type="ECO:0000313" key="15">
    <source>
        <dbReference type="Proteomes" id="UP000231409"/>
    </source>
</evidence>
<proteinExistence type="inferred from homology"/>
<dbReference type="Gene3D" id="3.40.640.10">
    <property type="entry name" value="Type I PLP-dependent aspartate aminotransferase-like (Major domain)"/>
    <property type="match status" value="1"/>
</dbReference>
<protein>
    <recommendedName>
        <fullName evidence="12">Phosphoserine aminotransferase</fullName>
        <ecNumber evidence="12">2.6.1.52</ecNumber>
    </recommendedName>
    <alternativeName>
        <fullName evidence="12">Phosphohydroxythreonine aminotransferase</fullName>
        <shortName evidence="12">PSAT</shortName>
    </alternativeName>
</protein>
<dbReference type="Pfam" id="PF00266">
    <property type="entry name" value="Aminotran_5"/>
    <property type="match status" value="1"/>
</dbReference>
<feature type="binding site" evidence="12">
    <location>
        <begin position="79"/>
        <end position="80"/>
    </location>
    <ligand>
        <name>pyridoxal 5'-phosphate</name>
        <dbReference type="ChEBI" id="CHEBI:597326"/>
    </ligand>
</feature>
<evidence type="ECO:0000256" key="2">
    <source>
        <dbReference type="ARBA" id="ARBA00005099"/>
    </source>
</evidence>
<feature type="modified residue" description="N6-(pyridoxal phosphate)lysine" evidence="12">
    <location>
        <position position="199"/>
    </location>
</feature>
<dbReference type="SUPFAM" id="SSF53383">
    <property type="entry name" value="PLP-dependent transferases"/>
    <property type="match status" value="1"/>
</dbReference>
<dbReference type="FunFam" id="3.90.1150.10:FF:000006">
    <property type="entry name" value="Phosphoserine aminotransferase"/>
    <property type="match status" value="1"/>
</dbReference>
<keyword evidence="5 12" id="KW-0028">Amino-acid biosynthesis</keyword>
<dbReference type="InterPro" id="IPR015422">
    <property type="entry name" value="PyrdxlP-dep_Trfase_small"/>
</dbReference>
<dbReference type="UniPathway" id="UPA00135">
    <property type="reaction ID" value="UER00197"/>
</dbReference>
<keyword evidence="12" id="KW-0963">Cytoplasm</keyword>
<dbReference type="InterPro" id="IPR015421">
    <property type="entry name" value="PyrdxlP-dep_Trfase_major"/>
</dbReference>
<comment type="subcellular location">
    <subcellularLocation>
        <location evidence="12">Cytoplasm</location>
    </subcellularLocation>
</comment>
<comment type="catalytic activity">
    <reaction evidence="11 12">
        <text>O-phospho-L-serine + 2-oxoglutarate = 3-phosphooxypyruvate + L-glutamate</text>
        <dbReference type="Rhea" id="RHEA:14329"/>
        <dbReference type="ChEBI" id="CHEBI:16810"/>
        <dbReference type="ChEBI" id="CHEBI:18110"/>
        <dbReference type="ChEBI" id="CHEBI:29985"/>
        <dbReference type="ChEBI" id="CHEBI:57524"/>
        <dbReference type="EC" id="2.6.1.52"/>
    </reaction>
</comment>
<dbReference type="UniPathway" id="UPA00244">
    <property type="reaction ID" value="UER00311"/>
</dbReference>
<dbReference type="InterPro" id="IPR000192">
    <property type="entry name" value="Aminotrans_V_dom"/>
</dbReference>
<feature type="binding site" evidence="12">
    <location>
        <begin position="240"/>
        <end position="241"/>
    </location>
    <ligand>
        <name>pyridoxal 5'-phosphate</name>
        <dbReference type="ChEBI" id="CHEBI:597326"/>
    </ligand>
</feature>
<evidence type="ECO:0000313" key="14">
    <source>
        <dbReference type="EMBL" id="PHQ15841.1"/>
    </source>
</evidence>
<dbReference type="GO" id="GO:0008615">
    <property type="term" value="P:pyridoxine biosynthetic process"/>
    <property type="evidence" value="ECO:0007669"/>
    <property type="project" value="UniProtKB-UniRule"/>
</dbReference>
<evidence type="ECO:0000256" key="11">
    <source>
        <dbReference type="ARBA" id="ARBA00049007"/>
    </source>
</evidence>
<comment type="function">
    <text evidence="12">Catalyzes the reversible conversion of 3-phosphohydroxypyruvate to phosphoserine and of 3-hydroxy-2-oxo-4-phosphonooxybutanoate to phosphohydroxythreonine.</text>
</comment>
<dbReference type="InterPro" id="IPR015424">
    <property type="entry name" value="PyrdxlP-dep_Trfase"/>
</dbReference>
<keyword evidence="8 12" id="KW-0664">Pyridoxine biosynthesis</keyword>
<reference evidence="14 15" key="1">
    <citation type="submission" date="2017-09" db="EMBL/GenBank/DDBJ databases">
        <title>The draft genome sequences of Marinobacter sp. PWS21.</title>
        <authorList>
            <person name="Cao J."/>
        </authorList>
    </citation>
    <scope>NUCLEOTIDE SEQUENCE [LARGE SCALE GENOMIC DNA]</scope>
    <source>
        <strain evidence="14 15">PWS21</strain>
    </source>
</reference>
<comment type="subunit">
    <text evidence="12">Homodimer.</text>
</comment>
<accession>A0A2G1UMW3</accession>
<evidence type="ECO:0000256" key="7">
    <source>
        <dbReference type="ARBA" id="ARBA00022898"/>
    </source>
</evidence>
<dbReference type="Gene3D" id="3.90.1150.10">
    <property type="entry name" value="Aspartate Aminotransferase, domain 1"/>
    <property type="match status" value="1"/>
</dbReference>
<feature type="binding site" evidence="12">
    <location>
        <position position="105"/>
    </location>
    <ligand>
        <name>pyridoxal 5'-phosphate</name>
        <dbReference type="ChEBI" id="CHEBI:597326"/>
    </ligand>
</feature>
<dbReference type="EC" id="2.6.1.52" evidence="12"/>
<feature type="binding site" evidence="12">
    <location>
        <position position="198"/>
    </location>
    <ligand>
        <name>pyridoxal 5'-phosphate</name>
        <dbReference type="ChEBI" id="CHEBI:597326"/>
    </ligand>
</feature>
<evidence type="ECO:0000256" key="6">
    <source>
        <dbReference type="ARBA" id="ARBA00022679"/>
    </source>
</evidence>
<evidence type="ECO:0000256" key="9">
    <source>
        <dbReference type="ARBA" id="ARBA00023299"/>
    </source>
</evidence>
<evidence type="ECO:0000259" key="13">
    <source>
        <dbReference type="Pfam" id="PF00266"/>
    </source>
</evidence>
<dbReference type="PANTHER" id="PTHR43247">
    <property type="entry name" value="PHOSPHOSERINE AMINOTRANSFERASE"/>
    <property type="match status" value="1"/>
</dbReference>
<evidence type="ECO:0000256" key="1">
    <source>
        <dbReference type="ARBA" id="ARBA00004915"/>
    </source>
</evidence>
<sequence>MRGTGRLYNFAAGPATLPPEVLAKARESLGDWQGLGYSLLETPFSSDEFISLMETTRNQIKSALALPDDYQVLLLQGGASAQFSLVPLNLLPATATAGYVETGHWSTRAFEEGRRYARARLVASSRTSQFDRIPPVDHWALSDDLQYCHITSNETANGVQFHADPSCGDIPLVADMTSDFLSRPVDIRRYGLIYAGTQKNLGPTGLVIVIIRDDLLDRARPETPTVFNYQRQLERQNRVNTPLMFAVYLVHLMLDWLTEQGGLTSIHARNIAQSRALYRVIDEDDFFQCRVLPGHRSMMNVCFGLARPQLQQRFVSEAADRGLLNLTGHSHAGGLRASLYNAQPDAAVAALAAFMTDFRQRYG</sequence>
<evidence type="ECO:0000256" key="4">
    <source>
        <dbReference type="ARBA" id="ARBA00022576"/>
    </source>
</evidence>
<dbReference type="Proteomes" id="UP000231409">
    <property type="component" value="Unassembled WGS sequence"/>
</dbReference>
<dbReference type="InterPro" id="IPR022278">
    <property type="entry name" value="Pser_aminoTfrase"/>
</dbReference>
<feature type="binding site" evidence="12">
    <location>
        <position position="155"/>
    </location>
    <ligand>
        <name>pyridoxal 5'-phosphate</name>
        <dbReference type="ChEBI" id="CHEBI:597326"/>
    </ligand>
</feature>
<keyword evidence="4 12" id="KW-0032">Aminotransferase</keyword>
<dbReference type="GO" id="GO:0004648">
    <property type="term" value="F:O-phospho-L-serine:2-oxoglutarate aminotransferase activity"/>
    <property type="evidence" value="ECO:0007669"/>
    <property type="project" value="UniProtKB-UniRule"/>
</dbReference>
<keyword evidence="7 12" id="KW-0663">Pyridoxal phosphate</keyword>
<gene>
    <name evidence="12" type="primary">serC</name>
    <name evidence="14" type="ORF">CLH61_06775</name>
</gene>
<comment type="similarity">
    <text evidence="3 12">Belongs to the class-V pyridoxal-phosphate-dependent aminotransferase family. SerC subfamily.</text>
</comment>
<keyword evidence="15" id="KW-1185">Reference proteome</keyword>
<dbReference type="GO" id="GO:0030170">
    <property type="term" value="F:pyridoxal phosphate binding"/>
    <property type="evidence" value="ECO:0007669"/>
    <property type="project" value="UniProtKB-UniRule"/>
</dbReference>
<keyword evidence="6 12" id="KW-0808">Transferase</keyword>
<dbReference type="EMBL" id="NTFH01000005">
    <property type="protein sequence ID" value="PHQ15841.1"/>
    <property type="molecule type" value="Genomic_DNA"/>
</dbReference>
<dbReference type="RefSeq" id="WP_099613945.1">
    <property type="nucleotide sequence ID" value="NZ_KZ319369.1"/>
</dbReference>
<comment type="caution">
    <text evidence="14">The sequence shown here is derived from an EMBL/GenBank/DDBJ whole genome shotgun (WGS) entry which is preliminary data.</text>
</comment>
<dbReference type="AlphaFoldDB" id="A0A2G1UMW3"/>
<dbReference type="GO" id="GO:0005737">
    <property type="term" value="C:cytoplasm"/>
    <property type="evidence" value="ECO:0007669"/>
    <property type="project" value="UniProtKB-SubCell"/>
</dbReference>
<comment type="cofactor">
    <cofactor evidence="12">
        <name>pyridoxal 5'-phosphate</name>
        <dbReference type="ChEBI" id="CHEBI:597326"/>
    </cofactor>
    <text evidence="12">Binds 1 pyridoxal phosphate per subunit.</text>
</comment>
<dbReference type="NCBIfam" id="NF003764">
    <property type="entry name" value="PRK05355.1"/>
    <property type="match status" value="1"/>
</dbReference>
<dbReference type="HAMAP" id="MF_00160">
    <property type="entry name" value="SerC_aminotrans_5"/>
    <property type="match status" value="1"/>
</dbReference>
<keyword evidence="9 12" id="KW-0718">Serine biosynthesis</keyword>
<dbReference type="PIRSF" id="PIRSF000525">
    <property type="entry name" value="SerC"/>
    <property type="match status" value="1"/>
</dbReference>
<comment type="pathway">
    <text evidence="1 12">Cofactor biosynthesis; pyridoxine 5'-phosphate biosynthesis; pyridoxine 5'-phosphate from D-erythrose 4-phosphate: step 3/5.</text>
</comment>
<organism evidence="14 15">
    <name type="scientific">Marinobacter profundi</name>
    <dbReference type="NCBI Taxonomy" id="2666256"/>
    <lineage>
        <taxon>Bacteria</taxon>
        <taxon>Pseudomonadati</taxon>
        <taxon>Pseudomonadota</taxon>
        <taxon>Gammaproteobacteria</taxon>
        <taxon>Pseudomonadales</taxon>
        <taxon>Marinobacteraceae</taxon>
        <taxon>Marinobacter</taxon>
    </lineage>
</organism>
<evidence type="ECO:0000256" key="8">
    <source>
        <dbReference type="ARBA" id="ARBA00023096"/>
    </source>
</evidence>
<comment type="caution">
    <text evidence="12">Lacks conserved residue(s) required for the propagation of feature annotation.</text>
</comment>
<name>A0A2G1UMW3_9GAMM</name>
<comment type="catalytic activity">
    <reaction evidence="10 12">
        <text>4-(phosphooxy)-L-threonine + 2-oxoglutarate = (R)-3-hydroxy-2-oxo-4-phosphooxybutanoate + L-glutamate</text>
        <dbReference type="Rhea" id="RHEA:16573"/>
        <dbReference type="ChEBI" id="CHEBI:16810"/>
        <dbReference type="ChEBI" id="CHEBI:29985"/>
        <dbReference type="ChEBI" id="CHEBI:58452"/>
        <dbReference type="ChEBI" id="CHEBI:58538"/>
        <dbReference type="EC" id="2.6.1.52"/>
    </reaction>
</comment>